<name>A0A084WJ36_ANOSI</name>
<accession>A0A084WJ36</accession>
<reference evidence="3" key="2">
    <citation type="submission" date="2020-05" db="UniProtKB">
        <authorList>
            <consortium name="EnsemblMetazoa"/>
        </authorList>
    </citation>
    <scope>IDENTIFICATION</scope>
</reference>
<evidence type="ECO:0000313" key="3">
    <source>
        <dbReference type="EnsemblMetazoa" id="ASIC018301-PA"/>
    </source>
</evidence>
<evidence type="ECO:0000313" key="2">
    <source>
        <dbReference type="EMBL" id="KFB50230.1"/>
    </source>
</evidence>
<dbReference type="EMBL" id="KE525347">
    <property type="protein sequence ID" value="KFB50230.1"/>
    <property type="molecule type" value="Genomic_DNA"/>
</dbReference>
<feature type="region of interest" description="Disordered" evidence="1">
    <location>
        <begin position="114"/>
        <end position="169"/>
    </location>
</feature>
<protein>
    <submittedName>
        <fullName evidence="2 3">CCR4-NOT transcription complex subunit 3 isoform X3</fullName>
    </submittedName>
</protein>
<dbReference type="Proteomes" id="UP000030765">
    <property type="component" value="Unassembled WGS sequence"/>
</dbReference>
<dbReference type="AlphaFoldDB" id="A0A084WJ36"/>
<reference evidence="2 4" key="1">
    <citation type="journal article" date="2014" name="BMC Genomics">
        <title>Genome sequence of Anopheles sinensis provides insight into genetics basis of mosquito competence for malaria parasites.</title>
        <authorList>
            <person name="Zhou D."/>
            <person name="Zhang D."/>
            <person name="Ding G."/>
            <person name="Shi L."/>
            <person name="Hou Q."/>
            <person name="Ye Y."/>
            <person name="Xu Y."/>
            <person name="Zhou H."/>
            <person name="Xiong C."/>
            <person name="Li S."/>
            <person name="Yu J."/>
            <person name="Hong S."/>
            <person name="Yu X."/>
            <person name="Zou P."/>
            <person name="Chen C."/>
            <person name="Chang X."/>
            <person name="Wang W."/>
            <person name="Lv Y."/>
            <person name="Sun Y."/>
            <person name="Ma L."/>
            <person name="Shen B."/>
            <person name="Zhu C."/>
        </authorList>
    </citation>
    <scope>NUCLEOTIDE SEQUENCE [LARGE SCALE GENOMIC DNA]</scope>
</reference>
<proteinExistence type="predicted"/>
<feature type="compositionally biased region" description="Low complexity" evidence="1">
    <location>
        <begin position="114"/>
        <end position="123"/>
    </location>
</feature>
<sequence length="169" mass="17177">MYVQATAPGNPPPFASVPFPPDVSRLASRNDEDLLRASVCGHAMAGEALGRTGPTAHSQAGGSVGIAHSPCGCTRSPDFEAVCSGMQVERPQSGGLLSLSNAATDWAPVGGFSFDSSSSSPSPTRGGLCHRPSAPDVIRFPPQGKELRSSAGPAARRPTASACASSFNI</sequence>
<gene>
    <name evidence="2" type="ORF">ZHAS_00018301</name>
</gene>
<evidence type="ECO:0000256" key="1">
    <source>
        <dbReference type="SAM" id="MobiDB-lite"/>
    </source>
</evidence>
<dbReference type="EnsemblMetazoa" id="ASIC018301-RA">
    <property type="protein sequence ID" value="ASIC018301-PA"/>
    <property type="gene ID" value="ASIC018301"/>
</dbReference>
<dbReference type="EMBL" id="ATLV01023971">
    <property type="status" value="NOT_ANNOTATED_CDS"/>
    <property type="molecule type" value="Genomic_DNA"/>
</dbReference>
<organism evidence="2">
    <name type="scientific">Anopheles sinensis</name>
    <name type="common">Mosquito</name>
    <dbReference type="NCBI Taxonomy" id="74873"/>
    <lineage>
        <taxon>Eukaryota</taxon>
        <taxon>Metazoa</taxon>
        <taxon>Ecdysozoa</taxon>
        <taxon>Arthropoda</taxon>
        <taxon>Hexapoda</taxon>
        <taxon>Insecta</taxon>
        <taxon>Pterygota</taxon>
        <taxon>Neoptera</taxon>
        <taxon>Endopterygota</taxon>
        <taxon>Diptera</taxon>
        <taxon>Nematocera</taxon>
        <taxon>Culicoidea</taxon>
        <taxon>Culicidae</taxon>
        <taxon>Anophelinae</taxon>
        <taxon>Anopheles</taxon>
    </lineage>
</organism>
<dbReference type="VEuPathDB" id="VectorBase:ASIC018301"/>
<evidence type="ECO:0000313" key="4">
    <source>
        <dbReference type="Proteomes" id="UP000030765"/>
    </source>
</evidence>
<keyword evidence="4" id="KW-1185">Reference proteome</keyword>